<evidence type="ECO:0000313" key="8">
    <source>
        <dbReference type="Proteomes" id="UP001200145"/>
    </source>
</evidence>
<evidence type="ECO:0000256" key="5">
    <source>
        <dbReference type="ARBA" id="ARBA00022679"/>
    </source>
</evidence>
<protein>
    <recommendedName>
        <fullName evidence="3">starch synthase</fullName>
        <ecNumber evidence="3">2.4.1.21</ecNumber>
    </recommendedName>
</protein>
<comment type="caution">
    <text evidence="7">The sequence shown here is derived from an EMBL/GenBank/DDBJ whole genome shotgun (WGS) entry which is preliminary data.</text>
</comment>
<dbReference type="Pfam" id="PF08323">
    <property type="entry name" value="Glyco_transf_5"/>
    <property type="match status" value="1"/>
</dbReference>
<keyword evidence="5" id="KW-0808">Transferase</keyword>
<dbReference type="InterPro" id="IPR000811">
    <property type="entry name" value="Glyco_trans_35"/>
</dbReference>
<accession>A0ABS9BLX5</accession>
<evidence type="ECO:0000256" key="2">
    <source>
        <dbReference type="ARBA" id="ARBA00006047"/>
    </source>
</evidence>
<dbReference type="Proteomes" id="UP001200145">
    <property type="component" value="Unassembled WGS sequence"/>
</dbReference>
<evidence type="ECO:0000259" key="6">
    <source>
        <dbReference type="Pfam" id="PF08323"/>
    </source>
</evidence>
<dbReference type="RefSeq" id="WP_234867115.1">
    <property type="nucleotide sequence ID" value="NZ_JAKEVY010000004.1"/>
</dbReference>
<dbReference type="InterPro" id="IPR011834">
    <property type="entry name" value="Agluc_phsphrylas"/>
</dbReference>
<evidence type="ECO:0000313" key="7">
    <source>
        <dbReference type="EMBL" id="MCF1716160.1"/>
    </source>
</evidence>
<keyword evidence="8" id="KW-1185">Reference proteome</keyword>
<reference evidence="7 8" key="1">
    <citation type="submission" date="2022-01" db="EMBL/GenBank/DDBJ databases">
        <title>Flavihumibacter sp. nov., isolated from sediment of a river.</title>
        <authorList>
            <person name="Liu H."/>
        </authorList>
    </citation>
    <scope>NUCLEOTIDE SEQUENCE [LARGE SCALE GENOMIC DNA]</scope>
    <source>
        <strain evidence="7 8">RY-1</strain>
    </source>
</reference>
<dbReference type="NCBIfam" id="TIGR02094">
    <property type="entry name" value="more_P_ylases"/>
    <property type="match status" value="1"/>
</dbReference>
<dbReference type="EMBL" id="JAKEVY010000004">
    <property type="protein sequence ID" value="MCF1716160.1"/>
    <property type="molecule type" value="Genomic_DNA"/>
</dbReference>
<dbReference type="InterPro" id="IPR013534">
    <property type="entry name" value="Starch_synth_cat_dom"/>
</dbReference>
<keyword evidence="4" id="KW-0328">Glycosyltransferase</keyword>
<feature type="domain" description="Starch synthase catalytic" evidence="6">
    <location>
        <begin position="120"/>
        <end position="282"/>
    </location>
</feature>
<dbReference type="InterPro" id="IPR052182">
    <property type="entry name" value="Glycogen/Maltodextrin_Phosph"/>
</dbReference>
<evidence type="ECO:0000256" key="4">
    <source>
        <dbReference type="ARBA" id="ARBA00022676"/>
    </source>
</evidence>
<dbReference type="PANTHER" id="PTHR42655">
    <property type="entry name" value="GLYCOGEN PHOSPHORYLASE"/>
    <property type="match status" value="1"/>
</dbReference>
<dbReference type="PANTHER" id="PTHR42655:SF1">
    <property type="entry name" value="GLYCOGEN PHOSPHORYLASE"/>
    <property type="match status" value="1"/>
</dbReference>
<dbReference type="EC" id="2.4.1.21" evidence="3"/>
<comment type="catalytic activity">
    <reaction evidence="1">
        <text>[(1-&gt;4)-alpha-D-glucosyl](n) + ADP-alpha-D-glucose = [(1-&gt;4)-alpha-D-glucosyl](n+1) + ADP + H(+)</text>
        <dbReference type="Rhea" id="RHEA:18189"/>
        <dbReference type="Rhea" id="RHEA-COMP:9584"/>
        <dbReference type="Rhea" id="RHEA-COMP:9587"/>
        <dbReference type="ChEBI" id="CHEBI:15378"/>
        <dbReference type="ChEBI" id="CHEBI:15444"/>
        <dbReference type="ChEBI" id="CHEBI:57498"/>
        <dbReference type="ChEBI" id="CHEBI:456216"/>
        <dbReference type="EC" id="2.4.1.21"/>
    </reaction>
</comment>
<evidence type="ECO:0000256" key="1">
    <source>
        <dbReference type="ARBA" id="ARBA00001478"/>
    </source>
</evidence>
<gene>
    <name evidence="7" type="primary">glgP</name>
    <name evidence="7" type="ORF">L0U88_16080</name>
</gene>
<dbReference type="Pfam" id="PF00343">
    <property type="entry name" value="Phosphorylase"/>
    <property type="match status" value="1"/>
</dbReference>
<organism evidence="7 8">
    <name type="scientific">Flavihumibacter fluminis</name>
    <dbReference type="NCBI Taxonomy" id="2909236"/>
    <lineage>
        <taxon>Bacteria</taxon>
        <taxon>Pseudomonadati</taxon>
        <taxon>Bacteroidota</taxon>
        <taxon>Chitinophagia</taxon>
        <taxon>Chitinophagales</taxon>
        <taxon>Chitinophagaceae</taxon>
        <taxon>Flavihumibacter</taxon>
    </lineage>
</organism>
<sequence>MKFEFQHPYTIGKGYEKPVAYFCMEYAIHQPLKTYAGGLGYLAGSHMRSAYELKQNMVGIGILWNYGYYDQVRKQDQSMYVLFQEKVYGFLQKTDIKFTIQISGHDVWVTAYYLAPEIFKTTPIFFLSTDLPENDYLGKTISHHLYDSNPETAIAAAILLGYGGARLLEELNWRPEMYHLNESHALPLAFYLYEKYKSVEAVKKRLVFTNHTPEPGGNRVSDIYLLQKFGFFNNIPLPELRNITGIQEDQFNHTLVALRLAGLANGVSKLHLQTLREMWQGAEGICNMISITNAQSFTYWADFKMYQVVSNENDAAIEDLKKHRKCRLFEEVAEQAGEIYKDDIFTIVFAKRFVGYKRAELLLTNMERFHKLVSNADMPVQIIWAGKPHPMDYTGIASFDKIVNLCKIYTNCSILTGYELKLSRILKQGADLWLNVPRMGHEASGTSGMSAAMNGAVNLSIPDGWFPEFVRDKENGFVIPPADPSLPEHIQDEKDANTLFDLLEKEILPMYYQNKSRWLGIVKNSMNSIFPQFDSNRMAIEYYEKLYGGAE</sequence>
<dbReference type="SUPFAM" id="SSF53756">
    <property type="entry name" value="UDP-Glycosyltransferase/glycogen phosphorylase"/>
    <property type="match status" value="1"/>
</dbReference>
<proteinExistence type="inferred from homology"/>
<dbReference type="Gene3D" id="3.40.50.2000">
    <property type="entry name" value="Glycogen Phosphorylase B"/>
    <property type="match status" value="2"/>
</dbReference>
<evidence type="ECO:0000256" key="3">
    <source>
        <dbReference type="ARBA" id="ARBA00012588"/>
    </source>
</evidence>
<name>A0ABS9BLX5_9BACT</name>
<comment type="similarity">
    <text evidence="2">Belongs to the glycogen phosphorylase family.</text>
</comment>